<comment type="caution">
    <text evidence="2">The sequence shown here is derived from an EMBL/GenBank/DDBJ whole genome shotgun (WGS) entry which is preliminary data.</text>
</comment>
<dbReference type="AlphaFoldDB" id="A0A3A4KDZ0"/>
<dbReference type="EMBL" id="QZFU01000029">
    <property type="protein sequence ID" value="RJO72091.1"/>
    <property type="molecule type" value="Genomic_DNA"/>
</dbReference>
<gene>
    <name evidence="2" type="ORF">D5S18_23215</name>
</gene>
<evidence type="ECO:0000256" key="1">
    <source>
        <dbReference type="SAM" id="MobiDB-lite"/>
    </source>
</evidence>
<keyword evidence="3" id="KW-1185">Reference proteome</keyword>
<feature type="region of interest" description="Disordered" evidence="1">
    <location>
        <begin position="106"/>
        <end position="139"/>
    </location>
</feature>
<sequence length="139" mass="15810">MIKGALRFSGRGVIVTIRVRRTISPPHSVIRRWWANLLWTNRFELELFDSELAAAWSELCESHLPAPLTHIARTEFHDDHERKLVAVRASLREEFAPVLRETAARTSESRCAPNQWPAMPKKLRAASACSPREKTSAPS</sequence>
<reference evidence="2 3" key="1">
    <citation type="submission" date="2018-09" db="EMBL/GenBank/DDBJ databases">
        <title>YIM PH21274 draft genome.</title>
        <authorList>
            <person name="Miao C."/>
        </authorList>
    </citation>
    <scope>NUCLEOTIDE SEQUENCE [LARGE SCALE GENOMIC DNA]</scope>
    <source>
        <strain evidence="2 3">YIM PH 21724</strain>
    </source>
</reference>
<evidence type="ECO:0000313" key="2">
    <source>
        <dbReference type="EMBL" id="RJO72091.1"/>
    </source>
</evidence>
<accession>A0A3A4KDZ0</accession>
<evidence type="ECO:0000313" key="3">
    <source>
        <dbReference type="Proteomes" id="UP000266677"/>
    </source>
</evidence>
<protein>
    <submittedName>
        <fullName evidence="2">Uncharacterized protein</fullName>
    </submittedName>
</protein>
<proteinExistence type="predicted"/>
<name>A0A3A4KDZ0_9NOCA</name>
<dbReference type="Proteomes" id="UP000266677">
    <property type="component" value="Unassembled WGS sequence"/>
</dbReference>
<organism evidence="2 3">
    <name type="scientific">Nocardia panacis</name>
    <dbReference type="NCBI Taxonomy" id="2340916"/>
    <lineage>
        <taxon>Bacteria</taxon>
        <taxon>Bacillati</taxon>
        <taxon>Actinomycetota</taxon>
        <taxon>Actinomycetes</taxon>
        <taxon>Mycobacteriales</taxon>
        <taxon>Nocardiaceae</taxon>
        <taxon>Nocardia</taxon>
    </lineage>
</organism>
<dbReference type="RefSeq" id="WP_120043195.1">
    <property type="nucleotide sequence ID" value="NZ_QZFU01000029.1"/>
</dbReference>